<dbReference type="RefSeq" id="WP_147655705.1">
    <property type="nucleotide sequence ID" value="NZ_BMFM01000001.1"/>
</dbReference>
<name>A0A5B9DME7_9HYPH</name>
<dbReference type="KEGG" id="yti:FNA67_08225"/>
<proteinExistence type="predicted"/>
<protein>
    <submittedName>
        <fullName evidence="1">Uncharacterized protein</fullName>
    </submittedName>
</protein>
<keyword evidence="2" id="KW-1185">Reference proteome</keyword>
<reference evidence="1 2" key="1">
    <citation type="journal article" date="2015" name="Int. J. Syst. Evol. Microbiol.">
        <title>Youhaiella tibetensis gen. nov., sp. nov., isolated from subsurface sediment.</title>
        <authorList>
            <person name="Wang Y.X."/>
            <person name="Huang F.Q."/>
            <person name="Nogi Y."/>
            <person name="Pang S.J."/>
            <person name="Wang P.K."/>
            <person name="Lv J."/>
        </authorList>
    </citation>
    <scope>NUCLEOTIDE SEQUENCE [LARGE SCALE GENOMIC DNA]</scope>
    <source>
        <strain evidence="2">fig4</strain>
    </source>
</reference>
<dbReference type="OrthoDB" id="8420065at2"/>
<dbReference type="AlphaFoldDB" id="A0A5B9DME7"/>
<dbReference type="Proteomes" id="UP000321062">
    <property type="component" value="Chromosome"/>
</dbReference>
<dbReference type="EMBL" id="CP041690">
    <property type="protein sequence ID" value="QEE20162.1"/>
    <property type="molecule type" value="Genomic_DNA"/>
</dbReference>
<evidence type="ECO:0000313" key="1">
    <source>
        <dbReference type="EMBL" id="QEE20162.1"/>
    </source>
</evidence>
<sequence length="108" mass="12036">MPLEEALEAEFHQRMLAVYEHCSEHGYYPRRFREHVADSGGLAVAHALMAAPVSQGLVRLYAMGLPELSVEALVLESRFEPLFSPAERHAAQDHLDSVAESRLLSGHQ</sequence>
<evidence type="ECO:0000313" key="2">
    <source>
        <dbReference type="Proteomes" id="UP000321062"/>
    </source>
</evidence>
<gene>
    <name evidence="1" type="ORF">FNA67_08225</name>
</gene>
<accession>A0A5B9DME7</accession>
<organism evidence="1 2">
    <name type="scientific">Paradevosia tibetensis</name>
    <dbReference type="NCBI Taxonomy" id="1447062"/>
    <lineage>
        <taxon>Bacteria</taxon>
        <taxon>Pseudomonadati</taxon>
        <taxon>Pseudomonadota</taxon>
        <taxon>Alphaproteobacteria</taxon>
        <taxon>Hyphomicrobiales</taxon>
        <taxon>Devosiaceae</taxon>
        <taxon>Paradevosia</taxon>
    </lineage>
</organism>